<gene>
    <name evidence="1" type="ORF">AVEN_165136_1</name>
</gene>
<sequence>MKSYGVGRDFRDITNVHLLVRLLEAVSMFGSTDYPPEATVCIKFCPANQMPSRIFGTMYIHKITVLWIQGTSRILQLRPGIEPTHFDKRSELINYIGFGDYFRSCEDLFNHVKSTFESP</sequence>
<reference evidence="1 2" key="1">
    <citation type="journal article" date="2019" name="Sci. Rep.">
        <title>Orb-weaving spider Araneus ventricosus genome elucidates the spidroin gene catalogue.</title>
        <authorList>
            <person name="Kono N."/>
            <person name="Nakamura H."/>
            <person name="Ohtoshi R."/>
            <person name="Moran D.A.P."/>
            <person name="Shinohara A."/>
            <person name="Yoshida Y."/>
            <person name="Fujiwara M."/>
            <person name="Mori M."/>
            <person name="Tomita M."/>
            <person name="Arakawa K."/>
        </authorList>
    </citation>
    <scope>NUCLEOTIDE SEQUENCE [LARGE SCALE GENOMIC DNA]</scope>
</reference>
<name>A0A4Y2B6W2_ARAVE</name>
<proteinExistence type="predicted"/>
<accession>A0A4Y2B6W2</accession>
<dbReference type="EMBL" id="BGPR01000054">
    <property type="protein sequence ID" value="GBL87517.1"/>
    <property type="molecule type" value="Genomic_DNA"/>
</dbReference>
<protein>
    <submittedName>
        <fullName evidence="1">Uncharacterized protein</fullName>
    </submittedName>
</protein>
<evidence type="ECO:0000313" key="2">
    <source>
        <dbReference type="Proteomes" id="UP000499080"/>
    </source>
</evidence>
<evidence type="ECO:0000313" key="1">
    <source>
        <dbReference type="EMBL" id="GBL87517.1"/>
    </source>
</evidence>
<dbReference type="AlphaFoldDB" id="A0A4Y2B6W2"/>
<keyword evidence="2" id="KW-1185">Reference proteome</keyword>
<organism evidence="1 2">
    <name type="scientific">Araneus ventricosus</name>
    <name type="common">Orbweaver spider</name>
    <name type="synonym">Epeira ventricosa</name>
    <dbReference type="NCBI Taxonomy" id="182803"/>
    <lineage>
        <taxon>Eukaryota</taxon>
        <taxon>Metazoa</taxon>
        <taxon>Ecdysozoa</taxon>
        <taxon>Arthropoda</taxon>
        <taxon>Chelicerata</taxon>
        <taxon>Arachnida</taxon>
        <taxon>Araneae</taxon>
        <taxon>Araneomorphae</taxon>
        <taxon>Entelegynae</taxon>
        <taxon>Araneoidea</taxon>
        <taxon>Araneidae</taxon>
        <taxon>Araneus</taxon>
    </lineage>
</organism>
<comment type="caution">
    <text evidence="1">The sequence shown here is derived from an EMBL/GenBank/DDBJ whole genome shotgun (WGS) entry which is preliminary data.</text>
</comment>
<dbReference type="Proteomes" id="UP000499080">
    <property type="component" value="Unassembled WGS sequence"/>
</dbReference>